<reference evidence="2 3" key="1">
    <citation type="submission" date="2021-02" db="EMBL/GenBank/DDBJ databases">
        <title>Paracoccus methylovroum sp.nov., a new methanol and methylamine utilizing methylotrophic denitrifer.</title>
        <authorList>
            <person name="Timsy T."/>
            <person name="Behrendt U."/>
            <person name="Ulrich A."/>
            <person name="Spanner T."/>
            <person name="Foesel B.U."/>
            <person name="Horn M.A."/>
            <person name="Kolb S."/>
        </authorList>
    </citation>
    <scope>NUCLEOTIDE SEQUENCE [LARGE SCALE GENOMIC DNA]</scope>
    <source>
        <strain evidence="2 3">H4-D09</strain>
    </source>
</reference>
<feature type="domain" description="PhnB-like" evidence="1">
    <location>
        <begin position="1"/>
        <end position="47"/>
    </location>
</feature>
<evidence type="ECO:0000313" key="2">
    <source>
        <dbReference type="EMBL" id="QRZ14785.1"/>
    </source>
</evidence>
<dbReference type="Proteomes" id="UP000663629">
    <property type="component" value="Chromosome 2"/>
</dbReference>
<dbReference type="EMBL" id="CP070371">
    <property type="protein sequence ID" value="QRZ14785.1"/>
    <property type="molecule type" value="Genomic_DNA"/>
</dbReference>
<dbReference type="InterPro" id="IPR028973">
    <property type="entry name" value="PhnB-like"/>
</dbReference>
<evidence type="ECO:0000313" key="3">
    <source>
        <dbReference type="Proteomes" id="UP000663629"/>
    </source>
</evidence>
<dbReference type="Gene3D" id="3.10.180.10">
    <property type="entry name" value="2,3-Dihydroxybiphenyl 1,2-Dioxygenase, domain 1"/>
    <property type="match status" value="1"/>
</dbReference>
<proteinExistence type="predicted"/>
<protein>
    <submittedName>
        <fullName evidence="2">VOC family protein</fullName>
    </submittedName>
</protein>
<evidence type="ECO:0000259" key="1">
    <source>
        <dbReference type="Pfam" id="PF06983"/>
    </source>
</evidence>
<keyword evidence="3" id="KW-1185">Reference proteome</keyword>
<dbReference type="SUPFAM" id="SSF54593">
    <property type="entry name" value="Glyoxalase/Bleomycin resistance protein/Dihydroxybiphenyl dioxygenase"/>
    <property type="match status" value="1"/>
</dbReference>
<accession>A0ABX7JKL2</accession>
<name>A0ABX7JKL2_9RHOB</name>
<dbReference type="RefSeq" id="WP_205295755.1">
    <property type="nucleotide sequence ID" value="NZ_CP070371.1"/>
</dbReference>
<dbReference type="Pfam" id="PF06983">
    <property type="entry name" value="3-dmu-9_3-mt"/>
    <property type="match status" value="1"/>
</dbReference>
<sequence length="63" mass="6680">MAIEGSKFDPFNHSFSIIVECDTQAEIDRLWEVLLQGGVPNDAGGCGIVGVCAGRSPLVGWES</sequence>
<dbReference type="InterPro" id="IPR029068">
    <property type="entry name" value="Glyas_Bleomycin-R_OHBP_Dase"/>
</dbReference>
<gene>
    <name evidence="2" type="ORF">JWJ88_17660</name>
</gene>
<organism evidence="2 3">
    <name type="scientific">Paracoccus methylovorus</name>
    <dbReference type="NCBI Taxonomy" id="2812658"/>
    <lineage>
        <taxon>Bacteria</taxon>
        <taxon>Pseudomonadati</taxon>
        <taxon>Pseudomonadota</taxon>
        <taxon>Alphaproteobacteria</taxon>
        <taxon>Rhodobacterales</taxon>
        <taxon>Paracoccaceae</taxon>
        <taxon>Paracoccus</taxon>
    </lineage>
</organism>